<gene>
    <name evidence="6" type="ORF">CLAFUR5_06275</name>
</gene>
<evidence type="ECO:0000256" key="2">
    <source>
        <dbReference type="ARBA" id="ARBA00022771"/>
    </source>
</evidence>
<feature type="compositionally biased region" description="Basic and acidic residues" evidence="4">
    <location>
        <begin position="190"/>
        <end position="202"/>
    </location>
</feature>
<feature type="compositionally biased region" description="Basic and acidic residues" evidence="4">
    <location>
        <begin position="64"/>
        <end position="75"/>
    </location>
</feature>
<dbReference type="GO" id="GO:0008270">
    <property type="term" value="F:zinc ion binding"/>
    <property type="evidence" value="ECO:0007669"/>
    <property type="project" value="UniProtKB-KW"/>
</dbReference>
<feature type="compositionally biased region" description="Pro residues" evidence="4">
    <location>
        <begin position="364"/>
        <end position="378"/>
    </location>
</feature>
<name>A0A9Q8LJ05_PASFU</name>
<feature type="compositionally biased region" description="Basic and acidic residues" evidence="4">
    <location>
        <begin position="230"/>
        <end position="242"/>
    </location>
</feature>
<dbReference type="Gene3D" id="3.30.40.10">
    <property type="entry name" value="Zinc/RING finger domain, C3HC4 (zinc finger)"/>
    <property type="match status" value="1"/>
</dbReference>
<proteinExistence type="predicted"/>
<keyword evidence="7" id="KW-1185">Reference proteome</keyword>
<dbReference type="KEGG" id="ffu:CLAFUR5_06275"/>
<dbReference type="PANTHER" id="PTHR47793">
    <property type="entry name" value="HISTONE DEACETYLASE COMPLEX SUBUNIT CTI6"/>
    <property type="match status" value="1"/>
</dbReference>
<dbReference type="RefSeq" id="XP_047761849.1">
    <property type="nucleotide sequence ID" value="XM_047905423.1"/>
</dbReference>
<sequence>MPSPIRRSARGQLGPASSTTSSLSSRQDRGTRINQTQKSATPRSLSSEDLSEPPVARRSQRQPATKEEGSAKDTEAIEDNDEEAIEEEEITRCICAQQEYPGPPLSEAFADIPNAQADEIGGLFILCDGCSVWQHGGCVGIIEESQTPDKYFCEECRPKQHAVSRDSRGQKYSLYIPQHPKAQRRGSTSKTDDKTKKERQSADPRGSVDPSTGKRRGTIRSKELDDEEEQLRQAIEESKREGGTGTGRRNGKRARDDSSEDSKQESKRQRRASELVPSMPHVASIEDDSDDPESTSLSRVKKAKADAAQSARQLQQQEKEKEREKSRNEAASRRQDRARSRRGEEADGNEETTPKPTSSGKVSPPAPSSQPPTPPPAEKAPVKKGPGKKPGKKLGNNQYTKRNLEQATSSPYGRKRQLQGQQTQGSGDEGSEIIVNGGTNGTGDKQSPGIAGTSENTNGKGKFGRGRKAMGNGNGAKGSAPEEVERTFTNMHLVLQNISTYVTKQQDETTVAAEKSTLAIEAGSPSGAGAMQALSTASVSSLADRNFHELSSNEMAVQLQSNIKEWQRQWGHLASA</sequence>
<dbReference type="InterPro" id="IPR001965">
    <property type="entry name" value="Znf_PHD"/>
</dbReference>
<dbReference type="PANTHER" id="PTHR47793:SF1">
    <property type="entry name" value="HISTONE DEACETYLASE COMPLEX SUBUNIT CTI6"/>
    <property type="match status" value="1"/>
</dbReference>
<evidence type="ECO:0000313" key="6">
    <source>
        <dbReference type="EMBL" id="UJO17483.1"/>
    </source>
</evidence>
<feature type="compositionally biased region" description="Acidic residues" evidence="4">
    <location>
        <begin position="76"/>
        <end position="88"/>
    </location>
</feature>
<keyword evidence="2" id="KW-0863">Zinc-finger</keyword>
<dbReference type="GO" id="GO:0033698">
    <property type="term" value="C:Rpd3L complex"/>
    <property type="evidence" value="ECO:0007669"/>
    <property type="project" value="TreeGrafter"/>
</dbReference>
<feature type="region of interest" description="Disordered" evidence="4">
    <location>
        <begin position="1"/>
        <end position="88"/>
    </location>
</feature>
<dbReference type="PROSITE" id="PS50330">
    <property type="entry name" value="UIM"/>
    <property type="match status" value="1"/>
</dbReference>
<dbReference type="InterPro" id="IPR011011">
    <property type="entry name" value="Znf_FYVE_PHD"/>
</dbReference>
<evidence type="ECO:0000256" key="4">
    <source>
        <dbReference type="SAM" id="MobiDB-lite"/>
    </source>
</evidence>
<dbReference type="SUPFAM" id="SSF57903">
    <property type="entry name" value="FYVE/PHD zinc finger"/>
    <property type="match status" value="1"/>
</dbReference>
<accession>A0A9Q8LJ05</accession>
<feature type="compositionally biased region" description="Basic and acidic residues" evidence="4">
    <location>
        <begin position="317"/>
        <end position="345"/>
    </location>
</feature>
<feature type="region of interest" description="Disordered" evidence="4">
    <location>
        <begin position="162"/>
        <end position="481"/>
    </location>
</feature>
<evidence type="ECO:0000259" key="5">
    <source>
        <dbReference type="SMART" id="SM00249"/>
    </source>
</evidence>
<dbReference type="GO" id="GO:0070210">
    <property type="term" value="C:Rpd3L-Expanded complex"/>
    <property type="evidence" value="ECO:0007669"/>
    <property type="project" value="TreeGrafter"/>
</dbReference>
<dbReference type="InterPro" id="IPR053051">
    <property type="entry name" value="HDAC_complex_subunit"/>
</dbReference>
<dbReference type="OrthoDB" id="418595at2759"/>
<evidence type="ECO:0000313" key="7">
    <source>
        <dbReference type="Proteomes" id="UP000756132"/>
    </source>
</evidence>
<dbReference type="Proteomes" id="UP000756132">
    <property type="component" value="Chromosome 5"/>
</dbReference>
<reference evidence="6" key="2">
    <citation type="journal article" date="2022" name="Microb. Genom.">
        <title>A chromosome-scale genome assembly of the tomato pathogen Cladosporium fulvum reveals a compartmentalized genome architecture and the presence of a dispensable chromosome.</title>
        <authorList>
            <person name="Zaccaron A.Z."/>
            <person name="Chen L.H."/>
            <person name="Samaras A."/>
            <person name="Stergiopoulos I."/>
        </authorList>
    </citation>
    <scope>NUCLEOTIDE SEQUENCE</scope>
    <source>
        <strain evidence="6">Race5_Kim</strain>
    </source>
</reference>
<feature type="compositionally biased region" description="Polar residues" evidence="4">
    <location>
        <begin position="395"/>
        <end position="411"/>
    </location>
</feature>
<reference evidence="6" key="1">
    <citation type="submission" date="2021-12" db="EMBL/GenBank/DDBJ databases">
        <authorList>
            <person name="Zaccaron A."/>
            <person name="Stergiopoulos I."/>
        </authorList>
    </citation>
    <scope>NUCLEOTIDE SEQUENCE</scope>
    <source>
        <strain evidence="6">Race5_Kim</strain>
    </source>
</reference>
<dbReference type="InterPro" id="IPR019786">
    <property type="entry name" value="Zinc_finger_PHD-type_CS"/>
</dbReference>
<dbReference type="GO" id="GO:0061188">
    <property type="term" value="P:negative regulation of rDNA heterochromatin formation"/>
    <property type="evidence" value="ECO:0007669"/>
    <property type="project" value="TreeGrafter"/>
</dbReference>
<feature type="domain" description="Zinc finger PHD-type" evidence="5">
    <location>
        <begin position="92"/>
        <end position="157"/>
    </location>
</feature>
<dbReference type="GeneID" id="71986153"/>
<feature type="compositionally biased region" description="Polar residues" evidence="4">
    <location>
        <begin position="32"/>
        <end position="48"/>
    </location>
</feature>
<evidence type="ECO:0000256" key="1">
    <source>
        <dbReference type="ARBA" id="ARBA00022723"/>
    </source>
</evidence>
<dbReference type="PROSITE" id="PS01359">
    <property type="entry name" value="ZF_PHD_1"/>
    <property type="match status" value="1"/>
</dbReference>
<dbReference type="Pfam" id="PF00628">
    <property type="entry name" value="PHD"/>
    <property type="match status" value="1"/>
</dbReference>
<keyword evidence="3" id="KW-0862">Zinc</keyword>
<dbReference type="InterPro" id="IPR019787">
    <property type="entry name" value="Znf_PHD-finger"/>
</dbReference>
<protein>
    <submittedName>
        <fullName evidence="6">Histone deacetylase complex subunit cti6</fullName>
    </submittedName>
</protein>
<dbReference type="InterPro" id="IPR003903">
    <property type="entry name" value="UIM_dom"/>
</dbReference>
<dbReference type="SMART" id="SM00249">
    <property type="entry name" value="PHD"/>
    <property type="match status" value="1"/>
</dbReference>
<dbReference type="InterPro" id="IPR013083">
    <property type="entry name" value="Znf_RING/FYVE/PHD"/>
</dbReference>
<dbReference type="GO" id="GO:0061186">
    <property type="term" value="P:negative regulation of silent mating-type cassette heterochromatin formation"/>
    <property type="evidence" value="ECO:0007669"/>
    <property type="project" value="TreeGrafter"/>
</dbReference>
<dbReference type="EMBL" id="CP090167">
    <property type="protein sequence ID" value="UJO17483.1"/>
    <property type="molecule type" value="Genomic_DNA"/>
</dbReference>
<feature type="compositionally biased region" description="Basic and acidic residues" evidence="4">
    <location>
        <begin position="253"/>
        <end position="273"/>
    </location>
</feature>
<dbReference type="AlphaFoldDB" id="A0A9Q8LJ05"/>
<evidence type="ECO:0000256" key="3">
    <source>
        <dbReference type="ARBA" id="ARBA00022833"/>
    </source>
</evidence>
<organism evidence="6 7">
    <name type="scientific">Passalora fulva</name>
    <name type="common">Tomato leaf mold</name>
    <name type="synonym">Cladosporium fulvum</name>
    <dbReference type="NCBI Taxonomy" id="5499"/>
    <lineage>
        <taxon>Eukaryota</taxon>
        <taxon>Fungi</taxon>
        <taxon>Dikarya</taxon>
        <taxon>Ascomycota</taxon>
        <taxon>Pezizomycotina</taxon>
        <taxon>Dothideomycetes</taxon>
        <taxon>Dothideomycetidae</taxon>
        <taxon>Mycosphaerellales</taxon>
        <taxon>Mycosphaerellaceae</taxon>
        <taxon>Fulvia</taxon>
    </lineage>
</organism>
<keyword evidence="1" id="KW-0479">Metal-binding</keyword>